<keyword evidence="2" id="KW-1185">Reference proteome</keyword>
<protein>
    <submittedName>
        <fullName evidence="1">Uncharacterized protein</fullName>
    </submittedName>
</protein>
<name>A0ACC1DGB0_9NEOP</name>
<proteinExistence type="predicted"/>
<evidence type="ECO:0000313" key="2">
    <source>
        <dbReference type="Proteomes" id="UP000824533"/>
    </source>
</evidence>
<gene>
    <name evidence="1" type="ORF">K1T71_001755</name>
</gene>
<reference evidence="1 2" key="1">
    <citation type="journal article" date="2021" name="Front. Genet.">
        <title>Chromosome-Level Genome Assembly Reveals Significant Gene Expansion in the Toll and IMD Signaling Pathways of Dendrolimus kikuchii.</title>
        <authorList>
            <person name="Zhou J."/>
            <person name="Wu P."/>
            <person name="Xiong Z."/>
            <person name="Liu N."/>
            <person name="Zhao N."/>
            <person name="Ji M."/>
            <person name="Qiu Y."/>
            <person name="Yang B."/>
        </authorList>
    </citation>
    <scope>NUCLEOTIDE SEQUENCE [LARGE SCALE GENOMIC DNA]</scope>
    <source>
        <strain evidence="1">Ann1</strain>
    </source>
</reference>
<comment type="caution">
    <text evidence="1">The sequence shown here is derived from an EMBL/GenBank/DDBJ whole genome shotgun (WGS) entry which is preliminary data.</text>
</comment>
<organism evidence="1 2">
    <name type="scientific">Dendrolimus kikuchii</name>
    <dbReference type="NCBI Taxonomy" id="765133"/>
    <lineage>
        <taxon>Eukaryota</taxon>
        <taxon>Metazoa</taxon>
        <taxon>Ecdysozoa</taxon>
        <taxon>Arthropoda</taxon>
        <taxon>Hexapoda</taxon>
        <taxon>Insecta</taxon>
        <taxon>Pterygota</taxon>
        <taxon>Neoptera</taxon>
        <taxon>Endopterygota</taxon>
        <taxon>Lepidoptera</taxon>
        <taxon>Glossata</taxon>
        <taxon>Ditrysia</taxon>
        <taxon>Bombycoidea</taxon>
        <taxon>Lasiocampidae</taxon>
        <taxon>Dendrolimus</taxon>
    </lineage>
</organism>
<sequence length="255" mass="28652">MSDDELIGENVGRVSRPTLAQVKAVVDYMEKHPDLSHRSMRIGMGHAKFKKMWVEMSNIANSLDGAVKTTKGWIKFWADKRRSILIKQRQIQEGKTQCALSPLEQKILDLCGDKAFAPRKRKAVKEEPLNGEDENSYDEIFTKNDDFNQLESKPLPSESDERQLNIMEKLVEVMDQQASAMSQMAQASLGHSKAMERIAEASNAQALAVDRLAGTFEAISASVLDVRNAILGIDYTMKRCFPITTAQTRQNSNIF</sequence>
<accession>A0ACC1DGB0</accession>
<evidence type="ECO:0000313" key="1">
    <source>
        <dbReference type="EMBL" id="KAJ0182386.1"/>
    </source>
</evidence>
<dbReference type="Proteomes" id="UP000824533">
    <property type="component" value="Linkage Group LG03"/>
</dbReference>
<dbReference type="EMBL" id="CM034389">
    <property type="protein sequence ID" value="KAJ0182386.1"/>
    <property type="molecule type" value="Genomic_DNA"/>
</dbReference>